<name>A0A7Z7HNE5_9PROT</name>
<sequence length="397" mass="41673">MTSFHPMLRKFSPWSRRRTYTACAIAATAALALSGAAALALIPESSAADQPAPVKPALSVTIATPQIQQWDSSLTANGALHAWQEAIVASELGGIAISQMNVDVGSRVKRGQVLAQLAPETVRASLAAQQANVARAKAALAEARANAERARNLKDSGALSEQQIQQLLLAEDAARAALAAAVAMRRIDEVRMAQTSIRAIDDGVISARSATLGAVVQPGAELFRLVRQGRIEWRAELTAEQLAQVRPGLKARIRLSDGKSAEGTLRMLAPTLDSGTRKAIAYVDLAADSGARAGMFGQGEIFLGSSKALTIPNSAILMRDGNTYVFEVGARSQVEQRKVQIGRRVGDTVEILSGIGADAKVVTRGAAFLNSGDTVQIVGDGKPAQTQPRTKDGAAAK</sequence>
<dbReference type="GO" id="GO:1990281">
    <property type="term" value="C:efflux pump complex"/>
    <property type="evidence" value="ECO:0007669"/>
    <property type="project" value="TreeGrafter"/>
</dbReference>
<dbReference type="InterPro" id="IPR006143">
    <property type="entry name" value="RND_pump_MFP"/>
</dbReference>
<dbReference type="NCBIfam" id="TIGR01730">
    <property type="entry name" value="RND_mfp"/>
    <property type="match status" value="1"/>
</dbReference>
<evidence type="ECO:0000256" key="3">
    <source>
        <dbReference type="SAM" id="MobiDB-lite"/>
    </source>
</evidence>
<dbReference type="Pfam" id="PF25989">
    <property type="entry name" value="YknX_C"/>
    <property type="match status" value="1"/>
</dbReference>
<dbReference type="SUPFAM" id="SSF111369">
    <property type="entry name" value="HlyD-like secretion proteins"/>
    <property type="match status" value="1"/>
</dbReference>
<evidence type="ECO:0000259" key="5">
    <source>
        <dbReference type="Pfam" id="PF25989"/>
    </source>
</evidence>
<dbReference type="EMBL" id="LT837803">
    <property type="protein sequence ID" value="SMB21110.1"/>
    <property type="molecule type" value="Genomic_DNA"/>
</dbReference>
<dbReference type="InterPro" id="IPR058637">
    <property type="entry name" value="YknX-like_C"/>
</dbReference>
<dbReference type="PANTHER" id="PTHR30469">
    <property type="entry name" value="MULTIDRUG RESISTANCE PROTEIN MDTA"/>
    <property type="match status" value="1"/>
</dbReference>
<keyword evidence="2" id="KW-0175">Coiled coil</keyword>
<dbReference type="Proteomes" id="UP000242886">
    <property type="component" value="Chromosome SDENCHOL"/>
</dbReference>
<dbReference type="PANTHER" id="PTHR30469:SF15">
    <property type="entry name" value="HLYD FAMILY OF SECRETION PROTEINS"/>
    <property type="match status" value="1"/>
</dbReference>
<protein>
    <submittedName>
        <fullName evidence="6">Efflux transporter, RND family, MFP subunit</fullName>
    </submittedName>
</protein>
<evidence type="ECO:0000256" key="4">
    <source>
        <dbReference type="SAM" id="SignalP"/>
    </source>
</evidence>
<accession>A0A7Z7HNE5</accession>
<evidence type="ECO:0000313" key="6">
    <source>
        <dbReference type="EMBL" id="SMB21110.1"/>
    </source>
</evidence>
<reference evidence="6" key="1">
    <citation type="submission" date="2017-03" db="EMBL/GenBank/DDBJ databases">
        <authorList>
            <consortium name="AG Boll"/>
        </authorList>
    </citation>
    <scope>NUCLEOTIDE SEQUENCE [LARGE SCALE GENOMIC DNA]</scope>
    <source>
        <strain evidence="6">Chol</strain>
    </source>
</reference>
<dbReference type="Gene3D" id="2.40.420.20">
    <property type="match status" value="1"/>
</dbReference>
<evidence type="ECO:0000256" key="2">
    <source>
        <dbReference type="SAM" id="Coils"/>
    </source>
</evidence>
<feature type="region of interest" description="Disordered" evidence="3">
    <location>
        <begin position="378"/>
        <end position="397"/>
    </location>
</feature>
<feature type="chain" id="PRO_5031117262" evidence="4">
    <location>
        <begin position="48"/>
        <end position="397"/>
    </location>
</feature>
<dbReference type="GO" id="GO:0015562">
    <property type="term" value="F:efflux transmembrane transporter activity"/>
    <property type="evidence" value="ECO:0007669"/>
    <property type="project" value="TreeGrafter"/>
</dbReference>
<evidence type="ECO:0000256" key="1">
    <source>
        <dbReference type="ARBA" id="ARBA00009477"/>
    </source>
</evidence>
<proteinExistence type="inferred from homology"/>
<dbReference type="Gene3D" id="1.10.287.470">
    <property type="entry name" value="Helix hairpin bin"/>
    <property type="match status" value="1"/>
</dbReference>
<feature type="signal peptide" evidence="4">
    <location>
        <begin position="1"/>
        <end position="47"/>
    </location>
</feature>
<evidence type="ECO:0000313" key="7">
    <source>
        <dbReference type="Proteomes" id="UP000242886"/>
    </source>
</evidence>
<comment type="similarity">
    <text evidence="1">Belongs to the membrane fusion protein (MFP) (TC 8.A.1) family.</text>
</comment>
<dbReference type="Gene3D" id="2.40.50.100">
    <property type="match status" value="1"/>
</dbReference>
<dbReference type="Gene3D" id="2.40.30.170">
    <property type="match status" value="1"/>
</dbReference>
<organism evidence="6 7">
    <name type="scientific">Sterolibacterium denitrificans</name>
    <dbReference type="NCBI Taxonomy" id="157592"/>
    <lineage>
        <taxon>Bacteria</taxon>
        <taxon>Pseudomonadati</taxon>
        <taxon>Pseudomonadota</taxon>
        <taxon>Betaproteobacteria</taxon>
        <taxon>Nitrosomonadales</taxon>
        <taxon>Sterolibacteriaceae</taxon>
        <taxon>Sterolibacterium</taxon>
    </lineage>
</organism>
<gene>
    <name evidence="6" type="ORF">SDENCHOL_10118</name>
</gene>
<keyword evidence="4" id="KW-0732">Signal</keyword>
<feature type="domain" description="YknX-like C-terminal permuted SH3-like" evidence="5">
    <location>
        <begin position="308"/>
        <end position="376"/>
    </location>
</feature>
<feature type="coiled-coil region" evidence="2">
    <location>
        <begin position="126"/>
        <end position="153"/>
    </location>
</feature>
<dbReference type="AlphaFoldDB" id="A0A7Z7HNE5"/>
<keyword evidence="7" id="KW-1185">Reference proteome</keyword>
<dbReference type="RefSeq" id="WP_197706799.1">
    <property type="nucleotide sequence ID" value="NZ_LT837803.1"/>
</dbReference>